<evidence type="ECO:0000256" key="1">
    <source>
        <dbReference type="ARBA" id="ARBA00023172"/>
    </source>
</evidence>
<dbReference type="EMBL" id="SJOA01000031">
    <property type="protein sequence ID" value="TCB54794.1"/>
    <property type="molecule type" value="Genomic_DNA"/>
</dbReference>
<evidence type="ECO:0000313" key="4">
    <source>
        <dbReference type="Proteomes" id="UP000291380"/>
    </source>
</evidence>
<dbReference type="InterPro" id="IPR011010">
    <property type="entry name" value="DNA_brk_join_enz"/>
</dbReference>
<gene>
    <name evidence="3" type="ORF">E0H85_15770</name>
</gene>
<dbReference type="GO" id="GO:0015074">
    <property type="term" value="P:DNA integration"/>
    <property type="evidence" value="ECO:0007669"/>
    <property type="project" value="InterPro"/>
</dbReference>
<sequence length="678" mass="78733">MMMIDLDKYFSIESLQKDLDEAANEEFNHILETTGGKISNSAISLSTKISEHPDHNFPVSDYSSYNDDMWLLEYTNGQNPVKIHFYEEDEQYNGLKRVLLYYSIPDFSVFGTIKSYNTVKPYLTLFNILISYVFKHNHLSASDPSDIGCITPTMLNEALDRAKLNKDAPRHYHSLFRMIRLWISLSTQEVIPEEYRIDIDLTYVDNKKRRKDVVKHFQGTVSTWIPFSENELAQLMDYSLFWLENALPKLMNVRDYLGGLNLVKNSDAPFASWEKNEEFENLTNITINEINVMCSNRRYDKTRLENCSKPYYYSWKNQYAIALDHIRNSLFILVGLLVGMRAREMGQIMLDDIYKDNNEEYWINITRFKTTNDPNYQGETEVIPIPYFIGACVDSFRHLKSLSDFNKQGYLFQSNKSRKVLNNFTPGQIRLITDEIKQFTGIERIHTHRFRKTVAEMLIRRSEKNIDLIRMLFGHESYSMTLKYIARNPFMVNSIAEAIQVNFTEDFHEVIRNIRDESYSGKSAERIASAIIKTPEKFVGKQLKLQIMNYVSHLLSSGEMWFIHRAAIGTYCIHSGEIKIDNLPPCLIGKKNLGHSLSPDISNCQLECEYCVVVEKAKKAISDNIHFYHSVLGSTDSISKKSEAMIRNKLVANEKHLEALNVNHHKVKKALKMKVVQL</sequence>
<protein>
    <recommendedName>
        <fullName evidence="2">Tyr recombinase domain-containing protein</fullName>
    </recommendedName>
</protein>
<dbReference type="Gene3D" id="1.10.443.10">
    <property type="entry name" value="Intergrase catalytic core"/>
    <property type="match status" value="1"/>
</dbReference>
<dbReference type="OrthoDB" id="8767990at2"/>
<reference evidence="3 4" key="1">
    <citation type="submission" date="2019-02" db="EMBL/GenBank/DDBJ databases">
        <title>High diversity of culturable Acinetobacter species in natural soil and water ecosystems.</title>
        <authorList>
            <person name="Radolfova-Krizova L."/>
            <person name="Nemec A."/>
        </authorList>
    </citation>
    <scope>NUCLEOTIDE SEQUENCE [LARGE SCALE GENOMIC DNA]</scope>
    <source>
        <strain evidence="3 4">ANC 4281</strain>
    </source>
</reference>
<dbReference type="GO" id="GO:0006310">
    <property type="term" value="P:DNA recombination"/>
    <property type="evidence" value="ECO:0007669"/>
    <property type="project" value="UniProtKB-KW"/>
</dbReference>
<accession>A0A4R0EEX9</accession>
<proteinExistence type="predicted"/>
<dbReference type="InterPro" id="IPR013762">
    <property type="entry name" value="Integrase-like_cat_sf"/>
</dbReference>
<dbReference type="Pfam" id="PF00589">
    <property type="entry name" value="Phage_integrase"/>
    <property type="match status" value="1"/>
</dbReference>
<comment type="caution">
    <text evidence="3">The sequence shown here is derived from an EMBL/GenBank/DDBJ whole genome shotgun (WGS) entry which is preliminary data.</text>
</comment>
<dbReference type="SUPFAM" id="SSF56349">
    <property type="entry name" value="DNA breaking-rejoining enzymes"/>
    <property type="match status" value="1"/>
</dbReference>
<dbReference type="Proteomes" id="UP000291380">
    <property type="component" value="Unassembled WGS sequence"/>
</dbReference>
<evidence type="ECO:0000259" key="2">
    <source>
        <dbReference type="PROSITE" id="PS51898"/>
    </source>
</evidence>
<dbReference type="AlphaFoldDB" id="A0A4R0EEX9"/>
<dbReference type="GO" id="GO:0003677">
    <property type="term" value="F:DNA binding"/>
    <property type="evidence" value="ECO:0007669"/>
    <property type="project" value="InterPro"/>
</dbReference>
<keyword evidence="1" id="KW-0233">DNA recombination</keyword>
<name>A0A4R0EEX9_9GAMM</name>
<evidence type="ECO:0000313" key="3">
    <source>
        <dbReference type="EMBL" id="TCB54794.1"/>
    </source>
</evidence>
<feature type="domain" description="Tyr recombinase" evidence="2">
    <location>
        <begin position="308"/>
        <end position="497"/>
    </location>
</feature>
<dbReference type="InterPro" id="IPR002104">
    <property type="entry name" value="Integrase_catalytic"/>
</dbReference>
<dbReference type="PROSITE" id="PS51898">
    <property type="entry name" value="TYR_RECOMBINASE"/>
    <property type="match status" value="1"/>
</dbReference>
<organism evidence="3 4">
    <name type="scientific">Acinetobacter terrae</name>
    <dbReference type="NCBI Taxonomy" id="2731247"/>
    <lineage>
        <taxon>Bacteria</taxon>
        <taxon>Pseudomonadati</taxon>
        <taxon>Pseudomonadota</taxon>
        <taxon>Gammaproteobacteria</taxon>
        <taxon>Moraxellales</taxon>
        <taxon>Moraxellaceae</taxon>
        <taxon>Acinetobacter</taxon>
        <taxon>Acinetobacter Taxon 24</taxon>
    </lineage>
</organism>